<proteinExistence type="predicted"/>
<dbReference type="HOGENOM" id="CLU_114501_0_0_4"/>
<evidence type="ECO:0008006" key="2">
    <source>
        <dbReference type="Google" id="ProtNLM"/>
    </source>
</evidence>
<protein>
    <recommendedName>
        <fullName evidence="2">HNH endonuclease</fullName>
    </recommendedName>
</protein>
<organism evidence="1">
    <name type="scientific">Ralstonia pickettii (strain 12D)</name>
    <dbReference type="NCBI Taxonomy" id="428406"/>
    <lineage>
        <taxon>Bacteria</taxon>
        <taxon>Pseudomonadati</taxon>
        <taxon>Pseudomonadota</taxon>
        <taxon>Betaproteobacteria</taxon>
        <taxon>Burkholderiales</taxon>
        <taxon>Burkholderiaceae</taxon>
        <taxon>Ralstonia</taxon>
    </lineage>
</organism>
<evidence type="ECO:0000313" key="1">
    <source>
        <dbReference type="EMBL" id="ACS63573.1"/>
    </source>
</evidence>
<dbReference type="AlphaFoldDB" id="C6BC89"/>
<reference evidence="1" key="1">
    <citation type="submission" date="2009-06" db="EMBL/GenBank/DDBJ databases">
        <title>Complete sequence chromosome 1 of Ralstonia pickettii 12D.</title>
        <authorList>
            <consortium name="US DOE Joint Genome Institute"/>
            <person name="Lucas S."/>
            <person name="Copeland A."/>
            <person name="Lapidus A."/>
            <person name="Glavina del Rio T."/>
            <person name="Dalin E."/>
            <person name="Tice H."/>
            <person name="Bruce D."/>
            <person name="Goodwin L."/>
            <person name="Pitluck S."/>
            <person name="Sims D."/>
            <person name="Meincke L."/>
            <person name="Brettin T."/>
            <person name="Detter J.C."/>
            <person name="Han C."/>
            <person name="Larimer F."/>
            <person name="Land M."/>
            <person name="Hauser L."/>
            <person name="Kyrpides N."/>
            <person name="Ovchinnikova G."/>
            <person name="Marsh T."/>
            <person name="Richardson P."/>
        </authorList>
    </citation>
    <scope>NUCLEOTIDE SEQUENCE [LARGE SCALE GENOMIC DNA]</scope>
    <source>
        <strain evidence="1">12D</strain>
    </source>
</reference>
<name>C6BC89_RALP1</name>
<dbReference type="KEGG" id="rpf:Rpic12D_2299"/>
<dbReference type="EMBL" id="CP001644">
    <property type="protein sequence ID" value="ACS63573.1"/>
    <property type="molecule type" value="Genomic_DNA"/>
</dbReference>
<gene>
    <name evidence="1" type="ordered locus">Rpic12D_2299</name>
</gene>
<accession>C6BC89</accession>
<dbReference type="STRING" id="428406.Rpic12D_2299"/>
<sequence length="150" mass="17034">MPIKPENRGRYPANWKEIRASILARAGNRCEQCFAKNGDIIARGIGKDVDTYMTNEAKVFDANTGKYLGQWRMSDYECNQDGVKIVLTIAHLDHTPENCDPANLRAWCQRCHLRYDAKHHAENAQRTRRDRKAIGDLFDSRAAAALGESK</sequence>